<dbReference type="GO" id="GO:0004252">
    <property type="term" value="F:serine-type endopeptidase activity"/>
    <property type="evidence" value="ECO:0007669"/>
    <property type="project" value="UniProtKB-UniRule"/>
</dbReference>
<evidence type="ECO:0000256" key="5">
    <source>
        <dbReference type="NCBIfam" id="TIGR02228"/>
    </source>
</evidence>
<dbReference type="InterPro" id="IPR001733">
    <property type="entry name" value="Peptidase_S26B"/>
</dbReference>
<reference evidence="8" key="1">
    <citation type="submission" date="2017-09" db="EMBL/GenBank/DDBJ databases">
        <title>Depth-based differentiation of microbial function through sediment-hosted aquifers and enrichment of novel symbionts in the deep terrestrial subsurface.</title>
        <authorList>
            <person name="Probst A.J."/>
            <person name="Ladd B."/>
            <person name="Jarett J.K."/>
            <person name="Geller-Mcgrath D.E."/>
            <person name="Sieber C.M.K."/>
            <person name="Emerson J.B."/>
            <person name="Anantharaman K."/>
            <person name="Thomas B.C."/>
            <person name="Malmstrom R."/>
            <person name="Stieglmeier M."/>
            <person name="Klingl A."/>
            <person name="Woyke T."/>
            <person name="Ryan C.M."/>
            <person name="Banfield J.F."/>
        </authorList>
    </citation>
    <scope>NUCLEOTIDE SEQUENCE [LARGE SCALE GENOMIC DNA]</scope>
</reference>
<dbReference type="Gene3D" id="2.10.109.10">
    <property type="entry name" value="Umud Fragment, subunit A"/>
    <property type="match status" value="1"/>
</dbReference>
<evidence type="ECO:0000256" key="6">
    <source>
        <dbReference type="SAM" id="Phobius"/>
    </source>
</evidence>
<protein>
    <recommendedName>
        <fullName evidence="5">Signal peptidase I</fullName>
        <ecNumber evidence="5">3.4.21.89</ecNumber>
    </recommendedName>
</protein>
<dbReference type="PANTHER" id="PTHR10806:SF6">
    <property type="entry name" value="SIGNAL PEPTIDASE COMPLEX CATALYTIC SUBUNIT SEC11"/>
    <property type="match status" value="1"/>
</dbReference>
<feature type="transmembrane region" description="Helical" evidence="6">
    <location>
        <begin position="6"/>
        <end position="25"/>
    </location>
</feature>
<dbReference type="GO" id="GO:0009003">
    <property type="term" value="F:signal peptidase activity"/>
    <property type="evidence" value="ECO:0007669"/>
    <property type="project" value="UniProtKB-EC"/>
</dbReference>
<dbReference type="InterPro" id="IPR036286">
    <property type="entry name" value="LexA/Signal_pep-like_sf"/>
</dbReference>
<dbReference type="Proteomes" id="UP000228687">
    <property type="component" value="Unassembled WGS sequence"/>
</dbReference>
<organism evidence="7 8">
    <name type="scientific">Candidatus Kaiserbacteria bacterium CG08_land_8_20_14_0_20_50_21</name>
    <dbReference type="NCBI Taxonomy" id="1974604"/>
    <lineage>
        <taxon>Bacteria</taxon>
        <taxon>Candidatus Kaiseribacteriota</taxon>
    </lineage>
</organism>
<evidence type="ECO:0000313" key="8">
    <source>
        <dbReference type="Proteomes" id="UP000228687"/>
    </source>
</evidence>
<accession>A0A2H0YXZ8</accession>
<dbReference type="SUPFAM" id="SSF51306">
    <property type="entry name" value="LexA/Signal peptidase"/>
    <property type="match status" value="1"/>
</dbReference>
<dbReference type="GO" id="GO:0016020">
    <property type="term" value="C:membrane"/>
    <property type="evidence" value="ECO:0007669"/>
    <property type="project" value="UniProtKB-SubCell"/>
</dbReference>
<keyword evidence="2 6" id="KW-0812">Transmembrane</keyword>
<proteinExistence type="predicted"/>
<dbReference type="InterPro" id="IPR019533">
    <property type="entry name" value="Peptidase_S26"/>
</dbReference>
<evidence type="ECO:0000256" key="2">
    <source>
        <dbReference type="ARBA" id="ARBA00022692"/>
    </source>
</evidence>
<evidence type="ECO:0000256" key="1">
    <source>
        <dbReference type="ARBA" id="ARBA00004370"/>
    </source>
</evidence>
<comment type="caution">
    <text evidence="7">The sequence shown here is derived from an EMBL/GenBank/DDBJ whole genome shotgun (WGS) entry which is preliminary data.</text>
</comment>
<dbReference type="PANTHER" id="PTHR10806">
    <property type="entry name" value="SIGNAL PEPTIDASE COMPLEX CATALYTIC SUBUNIT SEC11"/>
    <property type="match status" value="1"/>
</dbReference>
<dbReference type="EMBL" id="PEXT01000033">
    <property type="protein sequence ID" value="PIS43371.1"/>
    <property type="molecule type" value="Genomic_DNA"/>
</dbReference>
<dbReference type="EC" id="3.4.21.89" evidence="5"/>
<feature type="transmembrane region" description="Helical" evidence="6">
    <location>
        <begin position="140"/>
        <end position="160"/>
    </location>
</feature>
<evidence type="ECO:0000256" key="3">
    <source>
        <dbReference type="ARBA" id="ARBA00022989"/>
    </source>
</evidence>
<dbReference type="CDD" id="cd06530">
    <property type="entry name" value="S26_SPase_I"/>
    <property type="match status" value="1"/>
</dbReference>
<comment type="subcellular location">
    <subcellularLocation>
        <location evidence="1">Membrane</location>
    </subcellularLocation>
</comment>
<keyword evidence="3 6" id="KW-1133">Transmembrane helix</keyword>
<name>A0A2H0YXZ8_9BACT</name>
<dbReference type="NCBIfam" id="TIGR02228">
    <property type="entry name" value="sigpep_I_arch"/>
    <property type="match status" value="1"/>
</dbReference>
<evidence type="ECO:0000256" key="4">
    <source>
        <dbReference type="ARBA" id="ARBA00023136"/>
    </source>
</evidence>
<evidence type="ECO:0000313" key="7">
    <source>
        <dbReference type="EMBL" id="PIS43371.1"/>
    </source>
</evidence>
<sequence>MKAINFVLNILLALVVLCAGAFVLAPRFGLVSPFEIKIVRSGSMAPAIPTGSVVFIQPASSYSVGDVITFGPDTPTSVPTSHRIVSIRTENGTTHYTTKGDENNAADQSETPANKVIGRVIFSLPSIGYILAFSKTRLGFISMILIPSLLIICYELIGIVREAQSMRRRKRAEHAIRLLAKESHLLHFDIETPIRWRDQMAI</sequence>
<dbReference type="GO" id="GO:0006465">
    <property type="term" value="P:signal peptide processing"/>
    <property type="evidence" value="ECO:0007669"/>
    <property type="project" value="UniProtKB-UniRule"/>
</dbReference>
<gene>
    <name evidence="7" type="ORF">COT23_01655</name>
</gene>
<dbReference type="AlphaFoldDB" id="A0A2H0YXZ8"/>
<keyword evidence="4 6" id="KW-0472">Membrane</keyword>